<accession>A0A926VCJ5</accession>
<dbReference type="CDD" id="cd07996">
    <property type="entry name" value="WGR_MMR_like"/>
    <property type="match status" value="1"/>
</dbReference>
<proteinExistence type="predicted"/>
<dbReference type="SUPFAM" id="SSF142921">
    <property type="entry name" value="WGR domain-like"/>
    <property type="match status" value="1"/>
</dbReference>
<name>A0A926VCJ5_9CYAN</name>
<dbReference type="InterPro" id="IPR036930">
    <property type="entry name" value="WGR_dom_sf"/>
</dbReference>
<reference evidence="2" key="2">
    <citation type="submission" date="2020-08" db="EMBL/GenBank/DDBJ databases">
        <authorList>
            <person name="Chen M."/>
            <person name="Teng W."/>
            <person name="Zhao L."/>
            <person name="Hu C."/>
            <person name="Zhou Y."/>
            <person name="Han B."/>
            <person name="Song L."/>
            <person name="Shu W."/>
        </authorList>
    </citation>
    <scope>NUCLEOTIDE SEQUENCE</scope>
    <source>
        <strain evidence="2">FACHB-1375</strain>
    </source>
</reference>
<dbReference type="InterPro" id="IPR008893">
    <property type="entry name" value="WGR_domain"/>
</dbReference>
<evidence type="ECO:0000313" key="3">
    <source>
        <dbReference type="Proteomes" id="UP000641646"/>
    </source>
</evidence>
<evidence type="ECO:0000313" key="2">
    <source>
        <dbReference type="EMBL" id="MBD2181286.1"/>
    </source>
</evidence>
<dbReference type="Pfam" id="PF05406">
    <property type="entry name" value="WGR"/>
    <property type="match status" value="1"/>
</dbReference>
<keyword evidence="3" id="KW-1185">Reference proteome</keyword>
<dbReference type="InterPro" id="IPR015943">
    <property type="entry name" value="WD40/YVTN_repeat-like_dom_sf"/>
</dbReference>
<comment type="caution">
    <text evidence="2">The sequence shown here is derived from an EMBL/GenBank/DDBJ whole genome shotgun (WGS) entry which is preliminary data.</text>
</comment>
<dbReference type="PANTHER" id="PTHR30634">
    <property type="entry name" value="OUTER MEMBRANE LOLAB LIPOPROTEIN INSERTION APPARATUS"/>
    <property type="match status" value="1"/>
</dbReference>
<dbReference type="Gene3D" id="2.20.140.10">
    <property type="entry name" value="WGR domain"/>
    <property type="match status" value="1"/>
</dbReference>
<dbReference type="AlphaFoldDB" id="A0A926VCJ5"/>
<dbReference type="SMART" id="SM00773">
    <property type="entry name" value="WGR"/>
    <property type="match status" value="1"/>
</dbReference>
<dbReference type="InterPro" id="IPR050458">
    <property type="entry name" value="LolB"/>
</dbReference>
<dbReference type="InterPro" id="IPR049809">
    <property type="entry name" value="YehF/YfeS-like_WGR"/>
</dbReference>
<evidence type="ECO:0000259" key="1">
    <source>
        <dbReference type="PROSITE" id="PS51977"/>
    </source>
</evidence>
<gene>
    <name evidence="2" type="ORF">H6G03_09240</name>
</gene>
<dbReference type="PROSITE" id="PS51977">
    <property type="entry name" value="WGR"/>
    <property type="match status" value="1"/>
</dbReference>
<dbReference type="SUPFAM" id="SSF50998">
    <property type="entry name" value="Quinoprotein alcohol dehydrogenase-like"/>
    <property type="match status" value="1"/>
</dbReference>
<dbReference type="InterPro" id="IPR011047">
    <property type="entry name" value="Quinoprotein_ADH-like_sf"/>
</dbReference>
<dbReference type="PANTHER" id="PTHR30634:SF13">
    <property type="entry name" value="PROTEIN YEHF"/>
    <property type="match status" value="1"/>
</dbReference>
<dbReference type="RefSeq" id="WP_190464050.1">
    <property type="nucleotide sequence ID" value="NZ_JACJPW010000018.1"/>
</dbReference>
<feature type="domain" description="WGR" evidence="1">
    <location>
        <begin position="1"/>
        <end position="83"/>
    </location>
</feature>
<dbReference type="Proteomes" id="UP000641646">
    <property type="component" value="Unassembled WGS sequence"/>
</dbReference>
<dbReference type="EMBL" id="JACJPW010000018">
    <property type="protein sequence ID" value="MBD2181286.1"/>
    <property type="molecule type" value="Genomic_DNA"/>
</dbReference>
<reference evidence="2" key="1">
    <citation type="journal article" date="2015" name="ISME J.">
        <title>Draft Genome Sequence of Streptomyces incarnatus NRRL8089, which Produces the Nucleoside Antibiotic Sinefungin.</title>
        <authorList>
            <person name="Oshima K."/>
            <person name="Hattori M."/>
            <person name="Shimizu H."/>
            <person name="Fukuda K."/>
            <person name="Nemoto M."/>
            <person name="Inagaki K."/>
            <person name="Tamura T."/>
        </authorList>
    </citation>
    <scope>NUCLEOTIDE SEQUENCE</scope>
    <source>
        <strain evidence="2">FACHB-1375</strain>
    </source>
</reference>
<dbReference type="Gene3D" id="2.130.10.10">
    <property type="entry name" value="YVTN repeat-like/Quinoprotein amine dehydrogenase"/>
    <property type="match status" value="2"/>
</dbReference>
<sequence length="476" mass="52846">MAEEKTYLELSESDGVSHKFYEVIIKDTEVSIRYGRIGDKGQTQVKTYPTAEKAKAEATKKINEKLKKGYEQAVMGVRQKRAVTRREIKSDRSTASPSPVLWKFASGSAAFGIFIDKNRCWVGNQAGQIFALNNTGQVINQLRLPDGVKCIVADEGWLYAGCDDGKVYDLTGKIPRIAYEIADNVDIFWLDIKDAILGVSDLEGNITTINHEDESQWTKKSSGKYGWMVRCDEIGVYHGHSEGVTMYDWEDGKKIWHQKTRGEVLFGWQEEAMVYASTSQNLVCAFTKKGEAKTIYHCDAAVYSCATAEDGKYVFAGDNCSSIYCFNEKGDRLWKLATGCGSAFSMQFLDDRLYIVTTDGSLACIDASESAINAAQAGTLPQTVNIKAPAAIPAAIPSNTLETTSNTTQGVIVECFKEGSNLRIRVVSPGYNSNWKVQFPKDIRQEGARYLVEEVRESSRGGFYRAFGDIKKLVTR</sequence>
<protein>
    <submittedName>
        <fullName evidence="2">WGR domain-containing protein</fullName>
    </submittedName>
</protein>
<organism evidence="2 3">
    <name type="scientific">Aerosakkonema funiforme FACHB-1375</name>
    <dbReference type="NCBI Taxonomy" id="2949571"/>
    <lineage>
        <taxon>Bacteria</taxon>
        <taxon>Bacillati</taxon>
        <taxon>Cyanobacteriota</taxon>
        <taxon>Cyanophyceae</taxon>
        <taxon>Oscillatoriophycideae</taxon>
        <taxon>Aerosakkonematales</taxon>
        <taxon>Aerosakkonemataceae</taxon>
        <taxon>Aerosakkonema</taxon>
    </lineage>
</organism>